<accession>A0ABM3K883</accession>
<dbReference type="InterPro" id="IPR021109">
    <property type="entry name" value="Peptidase_aspartic_dom_sf"/>
</dbReference>
<evidence type="ECO:0000313" key="2">
    <source>
        <dbReference type="Proteomes" id="UP001652620"/>
    </source>
</evidence>
<keyword evidence="2" id="KW-1185">Reference proteome</keyword>
<evidence type="ECO:0000313" key="3">
    <source>
        <dbReference type="RefSeq" id="XP_049317675.1"/>
    </source>
</evidence>
<name>A0ABM3K883_BACDO</name>
<dbReference type="InterPro" id="IPR008042">
    <property type="entry name" value="Retrotrans_Pao"/>
</dbReference>
<sequence>MNVETRISTIKKYGYCYNCLAISHSYKNCVSKFSCRKCHKKHNTLIHRESSLRPESTPEIPNVTSSNHENASSTALPTQSTNTNRQAYTTTIQSTISSTQDPPNPSRKQILLGTAMVQIEHNGQRYSARALIDSGSEATFISRRLQRSLDIPTHSVSAQVTGLNNAVSATPTNICEITLCSPLNTNYKLSAQAFILNSLTDNLPSYPIDPKQCLKNLGFTLADTQFHKPRPVDILIGSDIYPSILLNGVKRNILGSLLAQETEFGWILSGPITQPSQNSAIVSFHNKVSPESLLTHFWEVEEIPKESVVSKSDQICEEIFQKTTRRNPDGRYIVTLPFKEPDNIDIGQSRHIALAQFLRNERALLKKPEVKAEYDKAIMEYLELGQMKKVEYDPSGKATQYYLPHHAVIKPDRITTKLRVVFNASCPTSNHKSLNDVLHIGPTLQKDLVILITNWRLFQFVFNADIQKMYRQILVDPKHTRFQRILFRKSPEDTIEDFELQTVTFGINCAPYLAIRTLMKLADDIEETHPLAAKILRQEMYVDDVLAGTHNLTTAKSARDELISALKTPGFALRKWTSNDPHILKGLPQDHLLETETLNLSEPENTKTLGIRWNSKKDSFFFLVNPMEKKPAYTKREVLSAIAKLFDPAGWLSPIIITAKIIMQQIWLDKTDWDESLKPLTLHRWNSFVKDYDNINKIEIPSEMAPTITNSPKPRSMSPTITNSPKPRRMSSAISNRSRSATRSITPISEDETISRRIQRFKSTLPTIREEKECDDRTTRKTISHRRKHTSSRHVACGICKKDHRLVTCATYSAYNINKKYEALHKLPKKPYERDLSDDVQMRFEHLVLADPQFHSNREITLEIGADVYPQIIRNGLFKPDNGTVVAQNTAFGWTLTGTI</sequence>
<dbReference type="Pfam" id="PF05380">
    <property type="entry name" value="Peptidase_A17"/>
    <property type="match status" value="1"/>
</dbReference>
<dbReference type="InterPro" id="IPR043502">
    <property type="entry name" value="DNA/RNA_pol_sf"/>
</dbReference>
<feature type="compositionally biased region" description="Polar residues" evidence="1">
    <location>
        <begin position="707"/>
        <end position="725"/>
    </location>
</feature>
<feature type="region of interest" description="Disordered" evidence="1">
    <location>
        <begin position="49"/>
        <end position="84"/>
    </location>
</feature>
<protein>
    <submittedName>
        <fullName evidence="3">Uncharacterized protein LOC125780109</fullName>
    </submittedName>
</protein>
<reference evidence="3" key="1">
    <citation type="submission" date="2025-08" db="UniProtKB">
        <authorList>
            <consortium name="RefSeq"/>
        </authorList>
    </citation>
    <scope>IDENTIFICATION</scope>
    <source>
        <tissue evidence="3">Adult</tissue>
    </source>
</reference>
<dbReference type="CDD" id="cd00303">
    <property type="entry name" value="retropepsin_like"/>
    <property type="match status" value="1"/>
</dbReference>
<dbReference type="Gene3D" id="2.40.70.10">
    <property type="entry name" value="Acid Proteases"/>
    <property type="match status" value="1"/>
</dbReference>
<dbReference type="RefSeq" id="XP_049317675.1">
    <property type="nucleotide sequence ID" value="XM_049461718.1"/>
</dbReference>
<feature type="compositionally biased region" description="Polar residues" evidence="1">
    <location>
        <begin position="732"/>
        <end position="743"/>
    </location>
</feature>
<gene>
    <name evidence="3" type="primary">LOC125780109</name>
</gene>
<dbReference type="PANTHER" id="PTHR47331">
    <property type="entry name" value="PHD-TYPE DOMAIN-CONTAINING PROTEIN"/>
    <property type="match status" value="1"/>
</dbReference>
<dbReference type="SUPFAM" id="SSF50630">
    <property type="entry name" value="Acid proteases"/>
    <property type="match status" value="1"/>
</dbReference>
<evidence type="ECO:0000256" key="1">
    <source>
        <dbReference type="SAM" id="MobiDB-lite"/>
    </source>
</evidence>
<feature type="compositionally biased region" description="Polar residues" evidence="1">
    <location>
        <begin position="62"/>
        <end position="84"/>
    </location>
</feature>
<dbReference type="Pfam" id="PF13650">
    <property type="entry name" value="Asp_protease_2"/>
    <property type="match status" value="1"/>
</dbReference>
<dbReference type="CDD" id="cd01644">
    <property type="entry name" value="RT_pepA17"/>
    <property type="match status" value="1"/>
</dbReference>
<dbReference type="PANTHER" id="PTHR47331:SF1">
    <property type="entry name" value="GAG-LIKE PROTEIN"/>
    <property type="match status" value="1"/>
</dbReference>
<dbReference type="Proteomes" id="UP001652620">
    <property type="component" value="Unplaced"/>
</dbReference>
<proteinExistence type="predicted"/>
<feature type="region of interest" description="Disordered" evidence="1">
    <location>
        <begin position="705"/>
        <end position="743"/>
    </location>
</feature>
<organism evidence="2 3">
    <name type="scientific">Bactrocera dorsalis</name>
    <name type="common">Oriental fruit fly</name>
    <name type="synonym">Dacus dorsalis</name>
    <dbReference type="NCBI Taxonomy" id="27457"/>
    <lineage>
        <taxon>Eukaryota</taxon>
        <taxon>Metazoa</taxon>
        <taxon>Ecdysozoa</taxon>
        <taxon>Arthropoda</taxon>
        <taxon>Hexapoda</taxon>
        <taxon>Insecta</taxon>
        <taxon>Pterygota</taxon>
        <taxon>Neoptera</taxon>
        <taxon>Endopterygota</taxon>
        <taxon>Diptera</taxon>
        <taxon>Brachycera</taxon>
        <taxon>Muscomorpha</taxon>
        <taxon>Tephritoidea</taxon>
        <taxon>Tephritidae</taxon>
        <taxon>Bactrocera</taxon>
        <taxon>Bactrocera</taxon>
    </lineage>
</organism>
<dbReference type="SUPFAM" id="SSF56672">
    <property type="entry name" value="DNA/RNA polymerases"/>
    <property type="match status" value="1"/>
</dbReference>
<dbReference type="GeneID" id="125780109"/>